<evidence type="ECO:0000256" key="5">
    <source>
        <dbReference type="ARBA" id="ARBA00023172"/>
    </source>
</evidence>
<keyword evidence="3" id="KW-0815">Transposition</keyword>
<evidence type="ECO:0000256" key="2">
    <source>
        <dbReference type="ARBA" id="ARBA00010961"/>
    </source>
</evidence>
<dbReference type="GO" id="GO:0003677">
    <property type="term" value="F:DNA binding"/>
    <property type="evidence" value="ECO:0007669"/>
    <property type="project" value="UniProtKB-KW"/>
</dbReference>
<evidence type="ECO:0000313" key="7">
    <source>
        <dbReference type="EMBL" id="MBB5109979.1"/>
    </source>
</evidence>
<feature type="region of interest" description="Disordered" evidence="6">
    <location>
        <begin position="381"/>
        <end position="494"/>
    </location>
</feature>
<gene>
    <name evidence="7" type="ORF">FHS40_009109</name>
</gene>
<evidence type="ECO:0000256" key="3">
    <source>
        <dbReference type="ARBA" id="ARBA00022578"/>
    </source>
</evidence>
<dbReference type="GO" id="GO:0004803">
    <property type="term" value="F:transposase activity"/>
    <property type="evidence" value="ECO:0007669"/>
    <property type="project" value="InterPro"/>
</dbReference>
<evidence type="ECO:0000313" key="8">
    <source>
        <dbReference type="Proteomes" id="UP000549009"/>
    </source>
</evidence>
<organism evidence="7 8">
    <name type="scientific">Streptomyces spectabilis</name>
    <dbReference type="NCBI Taxonomy" id="68270"/>
    <lineage>
        <taxon>Bacteria</taxon>
        <taxon>Bacillati</taxon>
        <taxon>Actinomycetota</taxon>
        <taxon>Actinomycetes</taxon>
        <taxon>Kitasatosporales</taxon>
        <taxon>Streptomycetaceae</taxon>
        <taxon>Streptomyces</taxon>
    </lineage>
</organism>
<feature type="compositionally biased region" description="Low complexity" evidence="6">
    <location>
        <begin position="458"/>
        <end position="470"/>
    </location>
</feature>
<proteinExistence type="inferred from homology"/>
<feature type="compositionally biased region" description="Basic and acidic residues" evidence="6">
    <location>
        <begin position="136"/>
        <end position="147"/>
    </location>
</feature>
<name>A0A7W8F096_STRST</name>
<accession>A0A7W8F096</accession>
<dbReference type="GO" id="GO:0006313">
    <property type="term" value="P:DNA transposition"/>
    <property type="evidence" value="ECO:0007669"/>
    <property type="project" value="InterPro"/>
</dbReference>
<comment type="similarity">
    <text evidence="2">Belongs to the transposase mutator family.</text>
</comment>
<keyword evidence="8" id="KW-1185">Reference proteome</keyword>
<evidence type="ECO:0000256" key="1">
    <source>
        <dbReference type="ARBA" id="ARBA00002190"/>
    </source>
</evidence>
<dbReference type="Pfam" id="PF00872">
    <property type="entry name" value="Transposase_mut"/>
    <property type="match status" value="1"/>
</dbReference>
<dbReference type="RefSeq" id="WP_221516073.1">
    <property type="nucleotide sequence ID" value="NZ_BMSQ01000063.1"/>
</dbReference>
<dbReference type="NCBIfam" id="NF033543">
    <property type="entry name" value="transpos_IS256"/>
    <property type="match status" value="1"/>
</dbReference>
<protein>
    <submittedName>
        <fullName evidence="7">Putative transposase</fullName>
    </submittedName>
</protein>
<dbReference type="InterPro" id="IPR001207">
    <property type="entry name" value="Transposase_mutator"/>
</dbReference>
<feature type="compositionally biased region" description="Polar residues" evidence="6">
    <location>
        <begin position="390"/>
        <end position="399"/>
    </location>
</feature>
<keyword evidence="5" id="KW-0233">DNA recombination</keyword>
<feature type="region of interest" description="Disordered" evidence="6">
    <location>
        <begin position="502"/>
        <end position="521"/>
    </location>
</feature>
<dbReference type="EMBL" id="JACHJD010000052">
    <property type="protein sequence ID" value="MBB5109979.1"/>
    <property type="molecule type" value="Genomic_DNA"/>
</dbReference>
<evidence type="ECO:0000256" key="6">
    <source>
        <dbReference type="SAM" id="MobiDB-lite"/>
    </source>
</evidence>
<feature type="region of interest" description="Disordered" evidence="6">
    <location>
        <begin position="130"/>
        <end position="153"/>
    </location>
</feature>
<dbReference type="AlphaFoldDB" id="A0A7W8F096"/>
<comment type="caution">
    <text evidence="7">The sequence shown here is derived from an EMBL/GenBank/DDBJ whole genome shotgun (WGS) entry which is preliminary data.</text>
</comment>
<dbReference type="PANTHER" id="PTHR33217">
    <property type="entry name" value="TRANSPOSASE FOR INSERTION SEQUENCE ELEMENT IS1081"/>
    <property type="match status" value="1"/>
</dbReference>
<comment type="function">
    <text evidence="1">Required for the transposition of the insertion element.</text>
</comment>
<dbReference type="PANTHER" id="PTHR33217:SF7">
    <property type="entry name" value="TRANSPOSASE FOR INSERTION SEQUENCE ELEMENT IS1081"/>
    <property type="match status" value="1"/>
</dbReference>
<keyword evidence="4" id="KW-0238">DNA-binding</keyword>
<sequence>MALSQHDLLRLMEALRTADGIELVRVLAQRILQELIEAEATAHIGAEPGEHTETRTTWRNGHRERLLTTQAGDLDLAIPKVRTGSFFPSLLERRRRIDQALYAVIMEAYVHGVSTRSVDDLVKALGGDSGISKSEVSSDLRRSRRGADGLSHPAPEPHRFPYIYLDATYCKARVDHQIVSQAVVIATGITEDGGREVLGLMVGDSESEVFWSEFLRSLRSRGLSGVRLVIGDHHLGLVAAVRKVMLGAAYQRCRVHFLRNVFSVIPKDSGEMVAATIRTIFAQPTAESVRSQLDTVADMLGRQFPKVKDMLLEAKTDLTAFADFPERHWKKIQSTNPLERVNREIKRRVDVVQIFPNPPALERLTTAVLIEMHDEWTAFPAATSPREAWTRSTPSQKINPTPLHHHREHDPLAPGPAPPPDRSDADPRPLRNPQDGTPRDNRSAATSHPRPSGTPRESSPASSTDNPSSSVMTPRRASRCDVPSWRGGVPPACSQIRCCLPPVRRGRPATDQSRLPPFART</sequence>
<evidence type="ECO:0000256" key="4">
    <source>
        <dbReference type="ARBA" id="ARBA00023125"/>
    </source>
</evidence>
<reference evidence="7 8" key="1">
    <citation type="submission" date="2020-08" db="EMBL/GenBank/DDBJ databases">
        <title>Genomic Encyclopedia of Type Strains, Phase III (KMG-III): the genomes of soil and plant-associated and newly described type strains.</title>
        <authorList>
            <person name="Whitman W."/>
        </authorList>
    </citation>
    <scope>NUCLEOTIDE SEQUENCE [LARGE SCALE GENOMIC DNA]</scope>
    <source>
        <strain evidence="7 8">CECT 3146</strain>
    </source>
</reference>
<dbReference type="Proteomes" id="UP000549009">
    <property type="component" value="Unassembled WGS sequence"/>
</dbReference>